<proteinExistence type="predicted"/>
<evidence type="ECO:0000313" key="2">
    <source>
        <dbReference type="Proteomes" id="UP000714915"/>
    </source>
</evidence>
<feature type="non-terminal residue" evidence="1">
    <location>
        <position position="1"/>
    </location>
</feature>
<name>A0A955L9Z7_9BACT</name>
<dbReference type="EMBL" id="JAGQLF010000018">
    <property type="protein sequence ID" value="MCA9386824.1"/>
    <property type="molecule type" value="Genomic_DNA"/>
</dbReference>
<gene>
    <name evidence="1" type="ORF">KC669_02195</name>
</gene>
<protein>
    <submittedName>
        <fullName evidence="1">Uncharacterized protein</fullName>
    </submittedName>
</protein>
<accession>A0A955L9Z7</accession>
<organism evidence="1 2">
    <name type="scientific">Candidatus Dojkabacteria bacterium</name>
    <dbReference type="NCBI Taxonomy" id="2099670"/>
    <lineage>
        <taxon>Bacteria</taxon>
        <taxon>Candidatus Dojkabacteria</taxon>
    </lineage>
</organism>
<dbReference type="Proteomes" id="UP000714915">
    <property type="component" value="Unassembled WGS sequence"/>
</dbReference>
<reference evidence="1" key="1">
    <citation type="submission" date="2020-04" db="EMBL/GenBank/DDBJ databases">
        <authorList>
            <person name="Zhang T."/>
        </authorList>
    </citation>
    <scope>NUCLEOTIDE SEQUENCE</scope>
    <source>
        <strain evidence="1">HKST-UBA09</strain>
    </source>
</reference>
<dbReference type="AlphaFoldDB" id="A0A955L9Z7"/>
<sequence length="68" mass="7973">FDSAVNNFTELIKIESAYLEFKNRINCNNSALIMFDGKNWVKLVINNELKLENLEFLENSVEVKVKYD</sequence>
<evidence type="ECO:0000313" key="1">
    <source>
        <dbReference type="EMBL" id="MCA9386824.1"/>
    </source>
</evidence>
<reference evidence="1" key="2">
    <citation type="journal article" date="2021" name="Microbiome">
        <title>Successional dynamics and alternative stable states in a saline activated sludge microbial community over 9 years.</title>
        <authorList>
            <person name="Wang Y."/>
            <person name="Ye J."/>
            <person name="Ju F."/>
            <person name="Liu L."/>
            <person name="Boyd J.A."/>
            <person name="Deng Y."/>
            <person name="Parks D.H."/>
            <person name="Jiang X."/>
            <person name="Yin X."/>
            <person name="Woodcroft B.J."/>
            <person name="Tyson G.W."/>
            <person name="Hugenholtz P."/>
            <person name="Polz M.F."/>
            <person name="Zhang T."/>
        </authorList>
    </citation>
    <scope>NUCLEOTIDE SEQUENCE</scope>
    <source>
        <strain evidence="1">HKST-UBA09</strain>
    </source>
</reference>
<comment type="caution">
    <text evidence="1">The sequence shown here is derived from an EMBL/GenBank/DDBJ whole genome shotgun (WGS) entry which is preliminary data.</text>
</comment>